<feature type="compositionally biased region" description="Basic and acidic residues" evidence="7">
    <location>
        <begin position="85"/>
        <end position="99"/>
    </location>
</feature>
<dbReference type="InterPro" id="IPR023090">
    <property type="entry name" value="UPF0702_alpha/beta_dom_sf"/>
</dbReference>
<evidence type="ECO:0000256" key="2">
    <source>
        <dbReference type="ARBA" id="ARBA00006448"/>
    </source>
</evidence>
<evidence type="ECO:0000256" key="1">
    <source>
        <dbReference type="ARBA" id="ARBA00004651"/>
    </source>
</evidence>
<keyword evidence="5 8" id="KW-1133">Transmembrane helix</keyword>
<sequence length="193" mass="21832">MDLVILMIRALFFYFLIMLAMHLLFKSKKVSLADLLIAFIIAQLSIIGIDRPSEPLSMILLPIGLMLALHQLFGPIFRTQGASDQNEKQTETTKNRNQRETTSAPSSSVSPLRTAAADIEMAEMESVVTQYPIGPLPLLLILDGRVFDENLQQIGQTRFWLKNEVQKFGARRFNEVAYCSMDSHGRVFLDKKN</sequence>
<feature type="transmembrane region" description="Helical" evidence="8">
    <location>
        <begin position="32"/>
        <end position="49"/>
    </location>
</feature>
<dbReference type="Gene3D" id="3.30.240.20">
    <property type="entry name" value="bsu07140 like domains"/>
    <property type="match status" value="1"/>
</dbReference>
<name>A0A419SIR2_9BACL</name>
<feature type="transmembrane region" description="Helical" evidence="8">
    <location>
        <begin position="55"/>
        <end position="73"/>
    </location>
</feature>
<gene>
    <name evidence="10" type="ORF">BEP19_05725</name>
</gene>
<feature type="domain" description="YetF C-terminal" evidence="9">
    <location>
        <begin position="134"/>
        <end position="181"/>
    </location>
</feature>
<feature type="transmembrane region" description="Helical" evidence="8">
    <location>
        <begin position="6"/>
        <end position="25"/>
    </location>
</feature>
<evidence type="ECO:0000256" key="8">
    <source>
        <dbReference type="SAM" id="Phobius"/>
    </source>
</evidence>
<dbReference type="OrthoDB" id="1682423at2"/>
<evidence type="ECO:0000259" key="9">
    <source>
        <dbReference type="Pfam" id="PF04239"/>
    </source>
</evidence>
<organism evidence="10 11">
    <name type="scientific">Ammoniphilus oxalaticus</name>
    <dbReference type="NCBI Taxonomy" id="66863"/>
    <lineage>
        <taxon>Bacteria</taxon>
        <taxon>Bacillati</taxon>
        <taxon>Bacillota</taxon>
        <taxon>Bacilli</taxon>
        <taxon>Bacillales</taxon>
        <taxon>Paenibacillaceae</taxon>
        <taxon>Aneurinibacillus group</taxon>
        <taxon>Ammoniphilus</taxon>
    </lineage>
</organism>
<dbReference type="GO" id="GO:0005886">
    <property type="term" value="C:plasma membrane"/>
    <property type="evidence" value="ECO:0007669"/>
    <property type="project" value="UniProtKB-SubCell"/>
</dbReference>
<dbReference type="AlphaFoldDB" id="A0A419SIR2"/>
<dbReference type="Pfam" id="PF04239">
    <property type="entry name" value="DUF421"/>
    <property type="match status" value="1"/>
</dbReference>
<keyword evidence="11" id="KW-1185">Reference proteome</keyword>
<keyword evidence="3" id="KW-1003">Cell membrane</keyword>
<comment type="caution">
    <text evidence="10">The sequence shown here is derived from an EMBL/GenBank/DDBJ whole genome shotgun (WGS) entry which is preliminary data.</text>
</comment>
<dbReference type="EMBL" id="MCHY01000008">
    <property type="protein sequence ID" value="RKD23924.1"/>
    <property type="molecule type" value="Genomic_DNA"/>
</dbReference>
<feature type="compositionally biased region" description="Polar residues" evidence="7">
    <location>
        <begin position="100"/>
        <end position="111"/>
    </location>
</feature>
<keyword evidence="4 8" id="KW-0812">Transmembrane</keyword>
<evidence type="ECO:0000256" key="4">
    <source>
        <dbReference type="ARBA" id="ARBA00022692"/>
    </source>
</evidence>
<accession>A0A419SIR2</accession>
<protein>
    <recommendedName>
        <fullName evidence="9">YetF C-terminal domain-containing protein</fullName>
    </recommendedName>
</protein>
<feature type="region of interest" description="Disordered" evidence="7">
    <location>
        <begin position="82"/>
        <end position="112"/>
    </location>
</feature>
<evidence type="ECO:0000256" key="6">
    <source>
        <dbReference type="ARBA" id="ARBA00023136"/>
    </source>
</evidence>
<proteinExistence type="inferred from homology"/>
<evidence type="ECO:0000256" key="7">
    <source>
        <dbReference type="SAM" id="MobiDB-lite"/>
    </source>
</evidence>
<comment type="subcellular location">
    <subcellularLocation>
        <location evidence="1">Cell membrane</location>
        <topology evidence="1">Multi-pass membrane protein</topology>
    </subcellularLocation>
</comment>
<evidence type="ECO:0000313" key="10">
    <source>
        <dbReference type="EMBL" id="RKD23924.1"/>
    </source>
</evidence>
<evidence type="ECO:0000256" key="5">
    <source>
        <dbReference type="ARBA" id="ARBA00022989"/>
    </source>
</evidence>
<dbReference type="Proteomes" id="UP000284219">
    <property type="component" value="Unassembled WGS sequence"/>
</dbReference>
<dbReference type="RefSeq" id="WP_120189154.1">
    <property type="nucleotide sequence ID" value="NZ_MCHY01000008.1"/>
</dbReference>
<dbReference type="PANTHER" id="PTHR34582:SF2">
    <property type="entry name" value="UPF0702 TRANSMEMBRANE PROTEIN YDFR"/>
    <property type="match status" value="1"/>
</dbReference>
<keyword evidence="6 8" id="KW-0472">Membrane</keyword>
<evidence type="ECO:0000313" key="11">
    <source>
        <dbReference type="Proteomes" id="UP000284219"/>
    </source>
</evidence>
<dbReference type="InterPro" id="IPR007353">
    <property type="entry name" value="DUF421"/>
</dbReference>
<evidence type="ECO:0000256" key="3">
    <source>
        <dbReference type="ARBA" id="ARBA00022475"/>
    </source>
</evidence>
<dbReference type="PANTHER" id="PTHR34582">
    <property type="entry name" value="UPF0702 TRANSMEMBRANE PROTEIN YCAP"/>
    <property type="match status" value="1"/>
</dbReference>
<reference evidence="10 11" key="1">
    <citation type="submission" date="2016-08" db="EMBL/GenBank/DDBJ databases">
        <title>Novel Firmicute Genomes.</title>
        <authorList>
            <person name="Poppleton D.I."/>
            <person name="Gribaldo S."/>
        </authorList>
    </citation>
    <scope>NUCLEOTIDE SEQUENCE [LARGE SCALE GENOMIC DNA]</scope>
    <source>
        <strain evidence="10 11">RAOx-1</strain>
    </source>
</reference>
<comment type="similarity">
    <text evidence="2">Belongs to the UPF0702 family.</text>
</comment>